<keyword evidence="5" id="KW-0808">Transferase</keyword>
<dbReference type="STRING" id="1600.LBAT_0098"/>
<dbReference type="Pfam" id="PF00672">
    <property type="entry name" value="HAMP"/>
    <property type="match status" value="1"/>
</dbReference>
<dbReference type="SMART" id="SM00091">
    <property type="entry name" value="PAS"/>
    <property type="match status" value="1"/>
</dbReference>
<feature type="transmembrane region" description="Helical" evidence="9">
    <location>
        <begin position="195"/>
        <end position="221"/>
    </location>
</feature>
<evidence type="ECO:0000256" key="5">
    <source>
        <dbReference type="ARBA" id="ARBA00022679"/>
    </source>
</evidence>
<dbReference type="InterPro" id="IPR003661">
    <property type="entry name" value="HisK_dim/P_dom"/>
</dbReference>
<dbReference type="SUPFAM" id="SSF158472">
    <property type="entry name" value="HAMP domain-like"/>
    <property type="match status" value="1"/>
</dbReference>
<dbReference type="SUPFAM" id="SSF47384">
    <property type="entry name" value="Homodimeric domain of signal transducing histidine kinase"/>
    <property type="match status" value="1"/>
</dbReference>
<evidence type="ECO:0000256" key="6">
    <source>
        <dbReference type="ARBA" id="ARBA00022777"/>
    </source>
</evidence>
<dbReference type="PROSITE" id="PS50885">
    <property type="entry name" value="HAMP"/>
    <property type="match status" value="1"/>
</dbReference>
<dbReference type="KEGG" id="lae:LBAT_0098"/>
<dbReference type="SMART" id="SM00387">
    <property type="entry name" value="HATPase_c"/>
    <property type="match status" value="1"/>
</dbReference>
<dbReference type="FunFam" id="3.30.565.10:FF:000006">
    <property type="entry name" value="Sensor histidine kinase WalK"/>
    <property type="match status" value="1"/>
</dbReference>
<dbReference type="Gene3D" id="1.10.287.130">
    <property type="match status" value="1"/>
</dbReference>
<evidence type="ECO:0000256" key="1">
    <source>
        <dbReference type="ARBA" id="ARBA00000085"/>
    </source>
</evidence>
<dbReference type="FunFam" id="1.10.287.130:FF:000001">
    <property type="entry name" value="Two-component sensor histidine kinase"/>
    <property type="match status" value="1"/>
</dbReference>
<dbReference type="Gene3D" id="3.30.565.10">
    <property type="entry name" value="Histidine kinase-like ATPase, C-terminal domain"/>
    <property type="match status" value="1"/>
</dbReference>
<dbReference type="GO" id="GO:0016036">
    <property type="term" value="P:cellular response to phosphate starvation"/>
    <property type="evidence" value="ECO:0007669"/>
    <property type="project" value="TreeGrafter"/>
</dbReference>
<dbReference type="InterPro" id="IPR003594">
    <property type="entry name" value="HATPase_dom"/>
</dbReference>
<evidence type="ECO:0000313" key="13">
    <source>
        <dbReference type="EMBL" id="BAQ56487.1"/>
    </source>
</evidence>
<dbReference type="GO" id="GO:0006355">
    <property type="term" value="P:regulation of DNA-templated transcription"/>
    <property type="evidence" value="ECO:0007669"/>
    <property type="project" value="InterPro"/>
</dbReference>
<comment type="catalytic activity">
    <reaction evidence="1">
        <text>ATP + protein L-histidine = ADP + protein N-phospho-L-histidine.</text>
        <dbReference type="EC" id="2.7.13.3"/>
    </reaction>
</comment>
<dbReference type="Pfam" id="PF02518">
    <property type="entry name" value="HATPase_c"/>
    <property type="match status" value="1"/>
</dbReference>
<comment type="subcellular location">
    <subcellularLocation>
        <location evidence="2">Membrane</location>
    </subcellularLocation>
</comment>
<feature type="domain" description="HAMP" evidence="12">
    <location>
        <begin position="219"/>
        <end position="271"/>
    </location>
</feature>
<dbReference type="InterPro" id="IPR050351">
    <property type="entry name" value="BphY/WalK/GraS-like"/>
</dbReference>
<dbReference type="GO" id="GO:0005886">
    <property type="term" value="C:plasma membrane"/>
    <property type="evidence" value="ECO:0007669"/>
    <property type="project" value="TreeGrafter"/>
</dbReference>
<dbReference type="NCBIfam" id="NF033092">
    <property type="entry name" value="HK_WalK"/>
    <property type="match status" value="1"/>
</dbReference>
<dbReference type="Gene3D" id="1.10.8.500">
    <property type="entry name" value="HAMP domain in histidine kinase"/>
    <property type="match status" value="1"/>
</dbReference>
<keyword evidence="6 13" id="KW-0418">Kinase</keyword>
<dbReference type="PROSITE" id="PS50109">
    <property type="entry name" value="HIS_KIN"/>
    <property type="match status" value="1"/>
</dbReference>
<dbReference type="InterPro" id="IPR036097">
    <property type="entry name" value="HisK_dim/P_sf"/>
</dbReference>
<dbReference type="InterPro" id="IPR057640">
    <property type="entry name" value="Cache_WalK"/>
</dbReference>
<dbReference type="SMART" id="SM00304">
    <property type="entry name" value="HAMP"/>
    <property type="match status" value="1"/>
</dbReference>
<keyword evidence="7" id="KW-0902">Two-component regulatory system</keyword>
<dbReference type="InterPro" id="IPR000014">
    <property type="entry name" value="PAS"/>
</dbReference>
<dbReference type="CDD" id="cd00130">
    <property type="entry name" value="PAS"/>
    <property type="match status" value="1"/>
</dbReference>
<dbReference type="GO" id="GO:0000155">
    <property type="term" value="F:phosphorelay sensor kinase activity"/>
    <property type="evidence" value="ECO:0007669"/>
    <property type="project" value="InterPro"/>
</dbReference>
<dbReference type="EC" id="2.7.13.3" evidence="3"/>
<proteinExistence type="predicted"/>
<dbReference type="CDD" id="cd06225">
    <property type="entry name" value="HAMP"/>
    <property type="match status" value="1"/>
</dbReference>
<accession>A0A0D6A0Y8</accession>
<feature type="domain" description="PAS" evidence="11">
    <location>
        <begin position="276"/>
        <end position="333"/>
    </location>
</feature>
<dbReference type="InterPro" id="IPR036890">
    <property type="entry name" value="HATPase_C_sf"/>
</dbReference>
<keyword evidence="4" id="KW-0597">Phosphoprotein</keyword>
<dbReference type="PROSITE" id="PS50112">
    <property type="entry name" value="PAS"/>
    <property type="match status" value="1"/>
</dbReference>
<evidence type="ECO:0000259" key="10">
    <source>
        <dbReference type="PROSITE" id="PS50109"/>
    </source>
</evidence>
<dbReference type="PRINTS" id="PR00344">
    <property type="entry name" value="BCTRLSENSOR"/>
</dbReference>
<dbReference type="SMART" id="SM00388">
    <property type="entry name" value="HisKA"/>
    <property type="match status" value="1"/>
</dbReference>
<dbReference type="GO" id="GO:0004721">
    <property type="term" value="F:phosphoprotein phosphatase activity"/>
    <property type="evidence" value="ECO:0007669"/>
    <property type="project" value="TreeGrafter"/>
</dbReference>
<dbReference type="InterPro" id="IPR004358">
    <property type="entry name" value="Sig_transdc_His_kin-like_C"/>
</dbReference>
<dbReference type="InterPro" id="IPR013767">
    <property type="entry name" value="PAS_fold"/>
</dbReference>
<evidence type="ECO:0000259" key="12">
    <source>
        <dbReference type="PROSITE" id="PS50885"/>
    </source>
</evidence>
<keyword evidence="9" id="KW-1133">Transmembrane helix</keyword>
<dbReference type="EMBL" id="AP014808">
    <property type="protein sequence ID" value="BAQ56487.1"/>
    <property type="molecule type" value="Genomic_DNA"/>
</dbReference>
<evidence type="ECO:0000256" key="4">
    <source>
        <dbReference type="ARBA" id="ARBA00022553"/>
    </source>
</evidence>
<dbReference type="InterPro" id="IPR005467">
    <property type="entry name" value="His_kinase_dom"/>
</dbReference>
<keyword evidence="8 9" id="KW-0472">Membrane</keyword>
<dbReference type="SUPFAM" id="SSF55874">
    <property type="entry name" value="ATPase domain of HSP90 chaperone/DNA topoisomerase II/histidine kinase"/>
    <property type="match status" value="1"/>
</dbReference>
<name>A0A0D6A0Y8_9LACO</name>
<dbReference type="AlphaFoldDB" id="A0A0D6A0Y8"/>
<evidence type="ECO:0000256" key="3">
    <source>
        <dbReference type="ARBA" id="ARBA00012438"/>
    </source>
</evidence>
<dbReference type="Pfam" id="PF23846">
    <property type="entry name" value="Cache_WalK"/>
    <property type="match status" value="1"/>
</dbReference>
<dbReference type="Proteomes" id="UP000035709">
    <property type="component" value="Chromosome"/>
</dbReference>
<gene>
    <name evidence="13" type="ORF">LBAT_0098</name>
</gene>
<evidence type="ECO:0000256" key="7">
    <source>
        <dbReference type="ARBA" id="ARBA00023012"/>
    </source>
</evidence>
<evidence type="ECO:0000256" key="9">
    <source>
        <dbReference type="SAM" id="Phobius"/>
    </source>
</evidence>
<dbReference type="Pfam" id="PF00512">
    <property type="entry name" value="HisKA"/>
    <property type="match status" value="1"/>
</dbReference>
<organism evidence="13 14">
    <name type="scientific">Lactobacillus acetotolerans</name>
    <dbReference type="NCBI Taxonomy" id="1600"/>
    <lineage>
        <taxon>Bacteria</taxon>
        <taxon>Bacillati</taxon>
        <taxon>Bacillota</taxon>
        <taxon>Bacilli</taxon>
        <taxon>Lactobacillales</taxon>
        <taxon>Lactobacillaceae</taxon>
        <taxon>Lactobacillus</taxon>
    </lineage>
</organism>
<evidence type="ECO:0000256" key="2">
    <source>
        <dbReference type="ARBA" id="ARBA00004370"/>
    </source>
</evidence>
<evidence type="ECO:0000313" key="14">
    <source>
        <dbReference type="Proteomes" id="UP000035709"/>
    </source>
</evidence>
<dbReference type="CDD" id="cd00075">
    <property type="entry name" value="HATPase"/>
    <property type="match status" value="1"/>
</dbReference>
<dbReference type="Pfam" id="PF00989">
    <property type="entry name" value="PAS"/>
    <property type="match status" value="1"/>
</dbReference>
<dbReference type="InterPro" id="IPR049814">
    <property type="entry name" value="Resp_reg_WalK"/>
</dbReference>
<sequence>MWLSFYIFIYKMIMKKIKSKLKHTFSSINTTLAVVFMLMLFATIEVIGAYFTRQLEQSSIQNFGTTIQVPNIVTNQLSNELTRNNKNTDHNLNRIIGDYISGTSAISEIIVVDNKDIIRAVSNLNDKGHIGQRYNITPVKQVTSTGRQVTKVINDQGDYMIQVTPLNSGSGSANTVGAIYVRASMRGVFNDLRNISLTFLVTSLVAAILGAILALLISHAITKPIEEMQRQALHIADGDYSSQVKIYSNDELGQLGQIFNTLSVRIERSQEESESEQRRLDSVLSHMSDGVLATDRHGNVNVVNQMALNFLNTNKKDVINKPIAGVLGLNEPSQDLISNPKGIVITANKGTRDEMILHASFSLIKRVTGFVSGSVCVLHDITEQQKNENSQKQFVSNVSHELRTPLTSLRAYIETLNDGAWKDPKVAPKFLEVTQEETERMIRMINELLSLSRMDRGVSKVDLEMVNLNDFVAHILDRFDMIVKRDEKEGKKKKYTIKRELGTQALWVEIDTDKMVQVIDNIMNNAIKYSPDGGVITVRLVQKQNQVILSIADQGLGIPRKDLNKIFDRFFRVDKARSRAQGGTGLGLAISKEIVEAHHGKIWADSSEGKGSTFYISLPYEPMSEGDDWDEV</sequence>
<keyword evidence="9" id="KW-0812">Transmembrane</keyword>
<dbReference type="SUPFAM" id="SSF55785">
    <property type="entry name" value="PYP-like sensor domain (PAS domain)"/>
    <property type="match status" value="1"/>
</dbReference>
<dbReference type="PANTHER" id="PTHR45453">
    <property type="entry name" value="PHOSPHATE REGULON SENSOR PROTEIN PHOR"/>
    <property type="match status" value="1"/>
</dbReference>
<dbReference type="Gene3D" id="3.30.450.20">
    <property type="entry name" value="PAS domain"/>
    <property type="match status" value="2"/>
</dbReference>
<dbReference type="CDD" id="cd00082">
    <property type="entry name" value="HisKA"/>
    <property type="match status" value="1"/>
</dbReference>
<feature type="domain" description="Histidine kinase" evidence="10">
    <location>
        <begin position="397"/>
        <end position="622"/>
    </location>
</feature>
<dbReference type="PATRIC" id="fig|1600.4.peg.101"/>
<dbReference type="InterPro" id="IPR003660">
    <property type="entry name" value="HAMP_dom"/>
</dbReference>
<reference evidence="13 14" key="1">
    <citation type="submission" date="2015-03" db="EMBL/GenBank/DDBJ databases">
        <title>Complete genome sequence of Lactobacillus acetotolerans NBRC 13120.</title>
        <authorList>
            <person name="Toh H."/>
            <person name="Morita H."/>
            <person name="Fujita N."/>
        </authorList>
    </citation>
    <scope>NUCLEOTIDE SEQUENCE [LARGE SCALE GENOMIC DNA]</scope>
    <source>
        <strain evidence="13 14">NBRC 13120</strain>
    </source>
</reference>
<protein>
    <recommendedName>
        <fullName evidence="3">histidine kinase</fullName>
        <ecNumber evidence="3">2.7.13.3</ecNumber>
    </recommendedName>
</protein>
<evidence type="ECO:0000256" key="8">
    <source>
        <dbReference type="ARBA" id="ARBA00023136"/>
    </source>
</evidence>
<evidence type="ECO:0000259" key="11">
    <source>
        <dbReference type="PROSITE" id="PS50112"/>
    </source>
</evidence>
<keyword evidence="14" id="KW-1185">Reference proteome</keyword>
<dbReference type="InterPro" id="IPR035965">
    <property type="entry name" value="PAS-like_dom_sf"/>
</dbReference>
<dbReference type="PANTHER" id="PTHR45453:SF1">
    <property type="entry name" value="PHOSPHATE REGULON SENSOR PROTEIN PHOR"/>
    <property type="match status" value="1"/>
</dbReference>